<proteinExistence type="predicted"/>
<gene>
    <name evidence="1" type="ORF">MNOR_LOCUS38077</name>
</gene>
<comment type="caution">
    <text evidence="1">The sequence shown here is derived from an EMBL/GenBank/DDBJ whole genome shotgun (WGS) entry which is preliminary data.</text>
</comment>
<dbReference type="EMBL" id="CAXKWB010082714">
    <property type="protein sequence ID" value="CAL4207334.1"/>
    <property type="molecule type" value="Genomic_DNA"/>
</dbReference>
<protein>
    <submittedName>
        <fullName evidence="1">Uncharacterized protein</fullName>
    </submittedName>
</protein>
<dbReference type="AlphaFoldDB" id="A0AAV2SL49"/>
<name>A0AAV2SL49_MEGNR</name>
<dbReference type="Proteomes" id="UP001497623">
    <property type="component" value="Unassembled WGS sequence"/>
</dbReference>
<reference evidence="1 2" key="1">
    <citation type="submission" date="2024-05" db="EMBL/GenBank/DDBJ databases">
        <authorList>
            <person name="Wallberg A."/>
        </authorList>
    </citation>
    <scope>NUCLEOTIDE SEQUENCE [LARGE SCALE GENOMIC DNA]</scope>
</reference>
<sequence>MKELIQTFVNKASQDVCEGQRGSFIAYMETTHIFILVAPQEWGNFNTMGSGLSPERYQKQKCEAVESLRSGREALWRTGRVFVLCPPPPLSNRGYATYATTAFDWSTQQRFNMFIRHAISRMVCERCALPTATNRYHRGFAQTCQESLDCRR</sequence>
<organism evidence="1 2">
    <name type="scientific">Meganyctiphanes norvegica</name>
    <name type="common">Northern krill</name>
    <name type="synonym">Thysanopoda norvegica</name>
    <dbReference type="NCBI Taxonomy" id="48144"/>
    <lineage>
        <taxon>Eukaryota</taxon>
        <taxon>Metazoa</taxon>
        <taxon>Ecdysozoa</taxon>
        <taxon>Arthropoda</taxon>
        <taxon>Crustacea</taxon>
        <taxon>Multicrustacea</taxon>
        <taxon>Malacostraca</taxon>
        <taxon>Eumalacostraca</taxon>
        <taxon>Eucarida</taxon>
        <taxon>Euphausiacea</taxon>
        <taxon>Euphausiidae</taxon>
        <taxon>Meganyctiphanes</taxon>
    </lineage>
</organism>
<evidence type="ECO:0000313" key="1">
    <source>
        <dbReference type="EMBL" id="CAL4207334.1"/>
    </source>
</evidence>
<accession>A0AAV2SL49</accession>
<keyword evidence="2" id="KW-1185">Reference proteome</keyword>
<evidence type="ECO:0000313" key="2">
    <source>
        <dbReference type="Proteomes" id="UP001497623"/>
    </source>
</evidence>